<proteinExistence type="predicted"/>
<protein>
    <submittedName>
        <fullName evidence="1">Uncharacterized protein</fullName>
    </submittedName>
</protein>
<dbReference type="Proteomes" id="UP001234297">
    <property type="component" value="Chromosome 9"/>
</dbReference>
<gene>
    <name evidence="1" type="ORF">MRB53_028481</name>
</gene>
<reference evidence="1 2" key="1">
    <citation type="journal article" date="2022" name="Hortic Res">
        <title>A haplotype resolved chromosomal level avocado genome allows analysis of novel avocado genes.</title>
        <authorList>
            <person name="Nath O."/>
            <person name="Fletcher S.J."/>
            <person name="Hayward A."/>
            <person name="Shaw L.M."/>
            <person name="Masouleh A.K."/>
            <person name="Furtado A."/>
            <person name="Henry R.J."/>
            <person name="Mitter N."/>
        </authorList>
    </citation>
    <scope>NUCLEOTIDE SEQUENCE [LARGE SCALE GENOMIC DNA]</scope>
    <source>
        <strain evidence="2">cv. Hass</strain>
    </source>
</reference>
<name>A0ACC2KG40_PERAE</name>
<evidence type="ECO:0000313" key="2">
    <source>
        <dbReference type="Proteomes" id="UP001234297"/>
    </source>
</evidence>
<keyword evidence="2" id="KW-1185">Reference proteome</keyword>
<organism evidence="1 2">
    <name type="scientific">Persea americana</name>
    <name type="common">Avocado</name>
    <dbReference type="NCBI Taxonomy" id="3435"/>
    <lineage>
        <taxon>Eukaryota</taxon>
        <taxon>Viridiplantae</taxon>
        <taxon>Streptophyta</taxon>
        <taxon>Embryophyta</taxon>
        <taxon>Tracheophyta</taxon>
        <taxon>Spermatophyta</taxon>
        <taxon>Magnoliopsida</taxon>
        <taxon>Magnoliidae</taxon>
        <taxon>Laurales</taxon>
        <taxon>Lauraceae</taxon>
        <taxon>Persea</taxon>
    </lineage>
</organism>
<sequence length="116" mass="13089">MRTSSQNKPCSCQDGDKWGGLLIGRLDCTGYCEIKIICTNEKGDDVGDQWREEPWNYLLAQVVEMFKILSKFYTKTQAVLKRSRDRQDRKVNEGEGTRIVIGATDIGIAIGRNTEG</sequence>
<dbReference type="EMBL" id="CM056817">
    <property type="protein sequence ID" value="KAJ8619952.1"/>
    <property type="molecule type" value="Genomic_DNA"/>
</dbReference>
<evidence type="ECO:0000313" key="1">
    <source>
        <dbReference type="EMBL" id="KAJ8619952.1"/>
    </source>
</evidence>
<accession>A0ACC2KG40</accession>
<comment type="caution">
    <text evidence="1">The sequence shown here is derived from an EMBL/GenBank/DDBJ whole genome shotgun (WGS) entry which is preliminary data.</text>
</comment>